<dbReference type="RefSeq" id="WP_379933055.1">
    <property type="nucleotide sequence ID" value="NZ_JBHTHY010000003.1"/>
</dbReference>
<feature type="chain" id="PRO_5046400498" evidence="1">
    <location>
        <begin position="23"/>
        <end position="273"/>
    </location>
</feature>
<evidence type="ECO:0000313" key="3">
    <source>
        <dbReference type="Proteomes" id="UP001597012"/>
    </source>
</evidence>
<sequence>MNTRNLYLFTLLALLSLSSVFAQETITNKTVLEMQNLGFDDFMIIDKINTSDVKFDTSIKALSGLKKKGVSSEVISLMMIKSRQNTKSKTGIYFLSDDDELELIQPTVFSGTSNNSVAQKLVSGFINSKKKATLPKTRSSNAIRNNRPKFTFVFDPSSAGVDNMQTGQAGSGTVMIPDWWFRVASNPNEFVLIKLTVKDKKNLREVVVGKSSALTESQGIDPRFALHFQIEEIEGNKFEVSPDYLEPGEYAFMYQGRVPAGRDNQSVFDFSIQ</sequence>
<gene>
    <name evidence="2" type="ORF">ACFQZJ_06145</name>
</gene>
<reference evidence="3" key="1">
    <citation type="journal article" date="2019" name="Int. J. Syst. Evol. Microbiol.">
        <title>The Global Catalogue of Microorganisms (GCM) 10K type strain sequencing project: providing services to taxonomists for standard genome sequencing and annotation.</title>
        <authorList>
            <consortium name="The Broad Institute Genomics Platform"/>
            <consortium name="The Broad Institute Genome Sequencing Center for Infectious Disease"/>
            <person name="Wu L."/>
            <person name="Ma J."/>
        </authorList>
    </citation>
    <scope>NUCLEOTIDE SEQUENCE [LARGE SCALE GENOMIC DNA]</scope>
    <source>
        <strain evidence="3">CCUG 61948</strain>
    </source>
</reference>
<protein>
    <submittedName>
        <fullName evidence="2">Uncharacterized protein</fullName>
    </submittedName>
</protein>
<evidence type="ECO:0000313" key="2">
    <source>
        <dbReference type="EMBL" id="MFD0797032.1"/>
    </source>
</evidence>
<dbReference type="Proteomes" id="UP001597012">
    <property type="component" value="Unassembled WGS sequence"/>
</dbReference>
<keyword evidence="1" id="KW-0732">Signal</keyword>
<dbReference type="EMBL" id="JBHTHY010000003">
    <property type="protein sequence ID" value="MFD0797032.1"/>
    <property type="molecule type" value="Genomic_DNA"/>
</dbReference>
<organism evidence="2 3">
    <name type="scientific">Maribacter chungangensis</name>
    <dbReference type="NCBI Taxonomy" id="1069117"/>
    <lineage>
        <taxon>Bacteria</taxon>
        <taxon>Pseudomonadati</taxon>
        <taxon>Bacteroidota</taxon>
        <taxon>Flavobacteriia</taxon>
        <taxon>Flavobacteriales</taxon>
        <taxon>Flavobacteriaceae</taxon>
        <taxon>Maribacter</taxon>
    </lineage>
</organism>
<keyword evidence="3" id="KW-1185">Reference proteome</keyword>
<feature type="signal peptide" evidence="1">
    <location>
        <begin position="1"/>
        <end position="22"/>
    </location>
</feature>
<comment type="caution">
    <text evidence="2">The sequence shown here is derived from an EMBL/GenBank/DDBJ whole genome shotgun (WGS) entry which is preliminary data.</text>
</comment>
<proteinExistence type="predicted"/>
<name>A0ABW3B159_9FLAO</name>
<accession>A0ABW3B159</accession>
<evidence type="ECO:0000256" key="1">
    <source>
        <dbReference type="SAM" id="SignalP"/>
    </source>
</evidence>